<accession>A0A0C2S3H7</accession>
<proteinExistence type="predicted"/>
<keyword evidence="1" id="KW-0812">Transmembrane</keyword>
<dbReference type="AlphaFoldDB" id="A0A0C2S3H7"/>
<organism evidence="2 3">
    <name type="scientific">Jeotgalibacillus soli</name>
    <dbReference type="NCBI Taxonomy" id="889306"/>
    <lineage>
        <taxon>Bacteria</taxon>
        <taxon>Bacillati</taxon>
        <taxon>Bacillota</taxon>
        <taxon>Bacilli</taxon>
        <taxon>Bacillales</taxon>
        <taxon>Caryophanaceae</taxon>
        <taxon>Jeotgalibacillus</taxon>
    </lineage>
</organism>
<name>A0A0C2S3H7_9BACL</name>
<comment type="caution">
    <text evidence="2">The sequence shown here is derived from an EMBL/GenBank/DDBJ whole genome shotgun (WGS) entry which is preliminary data.</text>
</comment>
<keyword evidence="2" id="KW-0378">Hydrolase</keyword>
<evidence type="ECO:0000313" key="2">
    <source>
        <dbReference type="EMBL" id="KIL48499.1"/>
    </source>
</evidence>
<gene>
    <name evidence="2" type="ORF">KP78_15820</name>
</gene>
<reference evidence="2 3" key="1">
    <citation type="submission" date="2015-01" db="EMBL/GenBank/DDBJ databases">
        <title>Genome sequencing of Jeotgalibacillus soli.</title>
        <authorList>
            <person name="Goh K.M."/>
            <person name="Chan K.-G."/>
            <person name="Yaakop A.S."/>
            <person name="Ee R."/>
            <person name="Gan H.M."/>
            <person name="Chan C.S."/>
        </authorList>
    </citation>
    <scope>NUCLEOTIDE SEQUENCE [LARGE SCALE GENOMIC DNA]</scope>
    <source>
        <strain evidence="2 3">P9</strain>
    </source>
</reference>
<keyword evidence="1" id="KW-0472">Membrane</keyword>
<dbReference type="Proteomes" id="UP000031938">
    <property type="component" value="Unassembled WGS sequence"/>
</dbReference>
<dbReference type="EMBL" id="JXRP01000012">
    <property type="protein sequence ID" value="KIL48499.1"/>
    <property type="molecule type" value="Genomic_DNA"/>
</dbReference>
<keyword evidence="3" id="KW-1185">Reference proteome</keyword>
<feature type="transmembrane region" description="Helical" evidence="1">
    <location>
        <begin position="12"/>
        <end position="34"/>
    </location>
</feature>
<sequence length="52" mass="5653">MSEVRDQNLKKKISLGVSLASKGAISGLAFSISWTNSNTQKLFLIMIGLNLK</sequence>
<dbReference type="GO" id="GO:0016787">
    <property type="term" value="F:hydrolase activity"/>
    <property type="evidence" value="ECO:0007669"/>
    <property type="project" value="UniProtKB-KW"/>
</dbReference>
<evidence type="ECO:0000313" key="3">
    <source>
        <dbReference type="Proteomes" id="UP000031938"/>
    </source>
</evidence>
<protein>
    <submittedName>
        <fullName evidence="2">Alpha/beta hydrolase</fullName>
    </submittedName>
</protein>
<keyword evidence="1" id="KW-1133">Transmembrane helix</keyword>
<evidence type="ECO:0000256" key="1">
    <source>
        <dbReference type="SAM" id="Phobius"/>
    </source>
</evidence>